<dbReference type="SUPFAM" id="SSF50998">
    <property type="entry name" value="Quinoprotein alcohol dehydrogenase-like"/>
    <property type="match status" value="1"/>
</dbReference>
<dbReference type="PANTHER" id="PTHR34512">
    <property type="entry name" value="CELL SURFACE PROTEIN"/>
    <property type="match status" value="1"/>
</dbReference>
<evidence type="ECO:0000256" key="1">
    <source>
        <dbReference type="SAM" id="SignalP"/>
    </source>
</evidence>
<accession>A0A1M5UJD1</accession>
<name>A0A1M5UJD1_FLAJO</name>
<gene>
    <name evidence="3" type="ORF">SAMN05444388_11420</name>
</gene>
<sequence length="445" mass="49817">MKKPQFLIPLLLFFIFNNSVLGQNKSKTINAFSDRVFNGKEYQPLGDLKWKFKTEGKIFSSPISQNNTVYIGSEDGFLYAVDEKSGKENWKFKTNGAIHSSPSISGNTIYFGSFDGFYYAVNSQTGKEIWKFKTGGEHWLGEIGMWGFKPANQYMEDLWSFYLSSPVVYQNGKTAFVLFGSSDGNFYAVDAKTGNLKWKFKTDGPVHGTPVIDKNKIYIGGWDAVLYALNAETGKEIWHFALGTQTGFKGIQSSVAVSDGKVLFGARDPHFFALDSETGKLIWKYDAENSWILSSAVVKDNTVYVGTSDTYALLALDLKTGKEKYRLKTNGYVYSSPAIAGNTIYFGDFTGNFFALNLLSSGKEFNSVSTENRKQFTSATLKNDLLDFGYTAQNEDLTFYDNNKKVMDQFYRLGPIVSSPFVNSNTIYFGSADGFLYAYNLQKGK</sequence>
<feature type="chain" id="PRO_5013223217" evidence="1">
    <location>
        <begin position="23"/>
        <end position="445"/>
    </location>
</feature>
<dbReference type="Proteomes" id="UP000184112">
    <property type="component" value="Unassembled WGS sequence"/>
</dbReference>
<evidence type="ECO:0000259" key="2">
    <source>
        <dbReference type="Pfam" id="PF13360"/>
    </source>
</evidence>
<evidence type="ECO:0000313" key="3">
    <source>
        <dbReference type="EMBL" id="SHH63115.1"/>
    </source>
</evidence>
<proteinExistence type="predicted"/>
<dbReference type="InterPro" id="IPR015943">
    <property type="entry name" value="WD40/YVTN_repeat-like_dom_sf"/>
</dbReference>
<dbReference type="Pfam" id="PF13360">
    <property type="entry name" value="PQQ_2"/>
    <property type="match status" value="2"/>
</dbReference>
<protein>
    <submittedName>
        <fullName evidence="3">Outer membrane protein assembly factor BamB, contains PQQ-like beta-propeller repeat</fullName>
    </submittedName>
</protein>
<organism evidence="3 4">
    <name type="scientific">Flavobacterium johnsoniae</name>
    <name type="common">Cytophaga johnsonae</name>
    <dbReference type="NCBI Taxonomy" id="986"/>
    <lineage>
        <taxon>Bacteria</taxon>
        <taxon>Pseudomonadati</taxon>
        <taxon>Bacteroidota</taxon>
        <taxon>Flavobacteriia</taxon>
        <taxon>Flavobacteriales</taxon>
        <taxon>Flavobacteriaceae</taxon>
        <taxon>Flavobacterium</taxon>
    </lineage>
</organism>
<dbReference type="InterPro" id="IPR018391">
    <property type="entry name" value="PQQ_b-propeller_rpt"/>
</dbReference>
<feature type="domain" description="Pyrrolo-quinoline quinone repeat" evidence="2">
    <location>
        <begin position="224"/>
        <end position="364"/>
    </location>
</feature>
<dbReference type="InterPro" id="IPR011047">
    <property type="entry name" value="Quinoprotein_ADH-like_sf"/>
</dbReference>
<dbReference type="AlphaFoldDB" id="A0A1M5UJD1"/>
<dbReference type="Gene3D" id="2.130.10.10">
    <property type="entry name" value="YVTN repeat-like/Quinoprotein amine dehydrogenase"/>
    <property type="match status" value="2"/>
</dbReference>
<dbReference type="PANTHER" id="PTHR34512:SF30">
    <property type="entry name" value="OUTER MEMBRANE PROTEIN ASSEMBLY FACTOR BAMB"/>
    <property type="match status" value="1"/>
</dbReference>
<evidence type="ECO:0000313" key="4">
    <source>
        <dbReference type="Proteomes" id="UP000184112"/>
    </source>
</evidence>
<dbReference type="SMART" id="SM00564">
    <property type="entry name" value="PQQ"/>
    <property type="match status" value="8"/>
</dbReference>
<dbReference type="RefSeq" id="WP_073410955.1">
    <property type="nucleotide sequence ID" value="NZ_FQWH01000014.1"/>
</dbReference>
<reference evidence="3 4" key="1">
    <citation type="submission" date="2016-11" db="EMBL/GenBank/DDBJ databases">
        <authorList>
            <person name="Jaros S."/>
            <person name="Januszkiewicz K."/>
            <person name="Wedrychowicz H."/>
        </authorList>
    </citation>
    <scope>NUCLEOTIDE SEQUENCE [LARGE SCALE GENOMIC DNA]</scope>
    <source>
        <strain evidence="3 4">DSM 6792</strain>
    </source>
</reference>
<dbReference type="InterPro" id="IPR002372">
    <property type="entry name" value="PQQ_rpt_dom"/>
</dbReference>
<feature type="domain" description="Pyrrolo-quinoline quinone repeat" evidence="2">
    <location>
        <begin position="46"/>
        <end position="135"/>
    </location>
</feature>
<keyword evidence="1" id="KW-0732">Signal</keyword>
<feature type="signal peptide" evidence="1">
    <location>
        <begin position="1"/>
        <end position="22"/>
    </location>
</feature>
<dbReference type="EMBL" id="FQWH01000014">
    <property type="protein sequence ID" value="SHH63115.1"/>
    <property type="molecule type" value="Genomic_DNA"/>
</dbReference>